<comment type="caution">
    <text evidence="2">The sequence shown here is derived from an EMBL/GenBank/DDBJ whole genome shotgun (WGS) entry which is preliminary data.</text>
</comment>
<name>A0ABQ4KV93_SIMTE</name>
<feature type="transmembrane region" description="Helical" evidence="1">
    <location>
        <begin position="15"/>
        <end position="37"/>
    </location>
</feature>
<accession>A0ABQ4KV93</accession>
<protein>
    <recommendedName>
        <fullName evidence="4">ABC transporter permease</fullName>
    </recommendedName>
</protein>
<keyword evidence="1" id="KW-1133">Transmembrane helix</keyword>
<evidence type="ECO:0000313" key="3">
    <source>
        <dbReference type="Proteomes" id="UP000680670"/>
    </source>
</evidence>
<keyword evidence="3" id="KW-1185">Reference proteome</keyword>
<evidence type="ECO:0000313" key="2">
    <source>
        <dbReference type="EMBL" id="GIN95958.1"/>
    </source>
</evidence>
<evidence type="ECO:0000256" key="1">
    <source>
        <dbReference type="SAM" id="Phobius"/>
    </source>
</evidence>
<evidence type="ECO:0008006" key="4">
    <source>
        <dbReference type="Google" id="ProtNLM"/>
    </source>
</evidence>
<proteinExistence type="predicted"/>
<dbReference type="Proteomes" id="UP000680670">
    <property type="component" value="Unassembled WGS sequence"/>
</dbReference>
<keyword evidence="1" id="KW-0472">Membrane</keyword>
<gene>
    <name evidence="2" type="ORF">J6TS1_18280</name>
</gene>
<dbReference type="EMBL" id="BORJ01000004">
    <property type="protein sequence ID" value="GIN95958.1"/>
    <property type="molecule type" value="Genomic_DNA"/>
</dbReference>
<keyword evidence="1" id="KW-0812">Transmembrane</keyword>
<sequence length="53" mass="6001">MIKLYFKSTPGIRKLLIFGILVNSIGLLIGFIGHSFVSTNWTKQFPLFEEGEV</sequence>
<reference evidence="2 3" key="1">
    <citation type="submission" date="2021-03" db="EMBL/GenBank/DDBJ databases">
        <title>Antimicrobial resistance genes in bacteria isolated from Japanese honey, and their potential for conferring macrolide and lincosamide resistance in the American foulbrood pathogen Paenibacillus larvae.</title>
        <authorList>
            <person name="Okamoto M."/>
            <person name="Kumagai M."/>
            <person name="Kanamori H."/>
            <person name="Takamatsu D."/>
        </authorList>
    </citation>
    <scope>NUCLEOTIDE SEQUENCE [LARGE SCALE GENOMIC DNA]</scope>
    <source>
        <strain evidence="2 3">J6TS1</strain>
    </source>
</reference>
<organism evidence="2 3">
    <name type="scientific">Siminovitchia terrae</name>
    <name type="common">Bacillus terrae</name>
    <dbReference type="NCBI Taxonomy" id="1914933"/>
    <lineage>
        <taxon>Bacteria</taxon>
        <taxon>Bacillati</taxon>
        <taxon>Bacillota</taxon>
        <taxon>Bacilli</taxon>
        <taxon>Bacillales</taxon>
        <taxon>Bacillaceae</taxon>
        <taxon>Siminovitchia</taxon>
    </lineage>
</organism>